<dbReference type="Pfam" id="PF13191">
    <property type="entry name" value="AAA_16"/>
    <property type="match status" value="1"/>
</dbReference>
<dbReference type="PANTHER" id="PTHR16305">
    <property type="entry name" value="TESTICULAR SOLUBLE ADENYLYL CYCLASE"/>
    <property type="match status" value="1"/>
</dbReference>
<accession>A0A7Y9S312</accession>
<evidence type="ECO:0000256" key="2">
    <source>
        <dbReference type="ARBA" id="ARBA00022840"/>
    </source>
</evidence>
<evidence type="ECO:0000256" key="1">
    <source>
        <dbReference type="ARBA" id="ARBA00022741"/>
    </source>
</evidence>
<dbReference type="InterPro" id="IPR027417">
    <property type="entry name" value="P-loop_NTPase"/>
</dbReference>
<dbReference type="Gene3D" id="1.10.10.10">
    <property type="entry name" value="Winged helix-like DNA-binding domain superfamily/Winged helix DNA-binding domain"/>
    <property type="match status" value="1"/>
</dbReference>
<dbReference type="AlphaFoldDB" id="A0A7Y9S312"/>
<dbReference type="InterPro" id="IPR000792">
    <property type="entry name" value="Tscrpt_reg_LuxR_C"/>
</dbReference>
<reference evidence="4 5" key="1">
    <citation type="submission" date="2020-07" db="EMBL/GenBank/DDBJ databases">
        <title>Sequencing the genomes of 1000 actinobacteria strains.</title>
        <authorList>
            <person name="Klenk H.-P."/>
        </authorList>
    </citation>
    <scope>NUCLEOTIDE SEQUENCE [LARGE SCALE GENOMIC DNA]</scope>
    <source>
        <strain evidence="4 5">DSM 23819</strain>
    </source>
</reference>
<evidence type="ECO:0000313" key="5">
    <source>
        <dbReference type="Proteomes" id="UP000540656"/>
    </source>
</evidence>
<dbReference type="InterPro" id="IPR041664">
    <property type="entry name" value="AAA_16"/>
</dbReference>
<comment type="caution">
    <text evidence="4">The sequence shown here is derived from an EMBL/GenBank/DDBJ whole genome shotgun (WGS) entry which is preliminary data.</text>
</comment>
<evidence type="ECO:0000259" key="3">
    <source>
        <dbReference type="PROSITE" id="PS50043"/>
    </source>
</evidence>
<sequence length="975" mass="104588">MATSGLQHRLVGREAELAELAELLAIRGADLSRPVGQPDVVLLSGDAGVGKTRLLTELRDIAFAEGWQVVAGHCLDFGDSALPYLPFSEVMGRLAADLPGVVDDVAAVHPGLARLQPGRRMISGDSGEGTVDRQHIFEAVVALLESAAVKAPLLLVIEDVHWADQSTRDLISFLISRPFTNRVAGVLSYRGEDLHRRHPLRRQVAEWSRVRGVERLQLPPLAPAAVREMIRALHPDEITEAGLADIIDRAEGNAFFVEELVGATWASQVPEDLADLLLVRLDGLDEAARQVVRAISAAGRRVSHELLAEASGVPESELDAALRSAVDNHVLITESGDSYAFRHALLAEAVHDDLLPGERVRLHAAYAAALREGRARGTAAELARHARAAMDLPTALRASIDAGDEAMAVGGPDEAAIHYEHALELVAEPKLAEGVAVTDLVIKTSDALLARGEPLRSLALLERHLATLPADEDPGAAAMLHLVAAYVGSLFDIDSDPQGHAETGFGLIPSEPTRERAKMLALYARVVAHSDKERAREAAMEALALTETHGLPKTASEVTTTLVGLDKGRPIEEFSAALEEAVARAAQTGAVGAELRALYFLGRAYQDRAEFTQACEAFARATERARAVGMQWAPYAFDARLHHAQIAYWAGKWETVLSLTEMGGQSPPPLAEAVLLSLRLAVESGRGNSVGRQLKRLRKHWSDDGVLAILSAPVEIEAFGRSAKPDQALAVHDLVIDTLTPSWPDNFQARLRLSAVTVSAFANAAGSASQEERIRLVAAAERLVEVGHRIHHGQVESGVYWGPEGWAWAARLDAEMLRLRWLAGVEAPDLSSLITAWTETVTLFEEFGHVHELAWCRAHLAAVLRAAGQLQEARPVGDLARRAAEELGAAPLLDVLGSLGNAPVRVETSAAAALTPRELEVLALVAQGRTNGAIGKQLFISTKTVSVHVSNMLGKLDASSRTEAAAIARRDGLVD</sequence>
<dbReference type="InterPro" id="IPR036388">
    <property type="entry name" value="WH-like_DNA-bd_sf"/>
</dbReference>
<dbReference type="SUPFAM" id="SSF46894">
    <property type="entry name" value="C-terminal effector domain of the bipartite response regulators"/>
    <property type="match status" value="1"/>
</dbReference>
<dbReference type="InterPro" id="IPR016032">
    <property type="entry name" value="Sig_transdc_resp-reg_C-effctor"/>
</dbReference>
<keyword evidence="5" id="KW-1185">Reference proteome</keyword>
<dbReference type="GO" id="GO:0006355">
    <property type="term" value="P:regulation of DNA-templated transcription"/>
    <property type="evidence" value="ECO:0007669"/>
    <property type="project" value="InterPro"/>
</dbReference>
<dbReference type="GO" id="GO:0005737">
    <property type="term" value="C:cytoplasm"/>
    <property type="evidence" value="ECO:0007669"/>
    <property type="project" value="TreeGrafter"/>
</dbReference>
<dbReference type="SUPFAM" id="SSF48452">
    <property type="entry name" value="TPR-like"/>
    <property type="match status" value="1"/>
</dbReference>
<name>A0A7Y9S312_9ACTN</name>
<keyword evidence="4" id="KW-0238">DNA-binding</keyword>
<protein>
    <submittedName>
        <fullName evidence="4">DNA-binding CsgD family transcriptional regulator/tetratricopeptide (TPR) repeat protein</fullName>
    </submittedName>
</protein>
<dbReference type="GO" id="GO:0003677">
    <property type="term" value="F:DNA binding"/>
    <property type="evidence" value="ECO:0007669"/>
    <property type="project" value="UniProtKB-KW"/>
</dbReference>
<dbReference type="RefSeq" id="WP_179502229.1">
    <property type="nucleotide sequence ID" value="NZ_JACCAA010000001.1"/>
</dbReference>
<dbReference type="PRINTS" id="PR00038">
    <property type="entry name" value="HTHLUXR"/>
</dbReference>
<dbReference type="EMBL" id="JACCAA010000001">
    <property type="protein sequence ID" value="NYG59148.1"/>
    <property type="molecule type" value="Genomic_DNA"/>
</dbReference>
<organism evidence="4 5">
    <name type="scientific">Nocardioides daedukensis</name>
    <dbReference type="NCBI Taxonomy" id="634462"/>
    <lineage>
        <taxon>Bacteria</taxon>
        <taxon>Bacillati</taxon>
        <taxon>Actinomycetota</taxon>
        <taxon>Actinomycetes</taxon>
        <taxon>Propionibacteriales</taxon>
        <taxon>Nocardioidaceae</taxon>
        <taxon>Nocardioides</taxon>
    </lineage>
</organism>
<dbReference type="SUPFAM" id="SSF52540">
    <property type="entry name" value="P-loop containing nucleoside triphosphate hydrolases"/>
    <property type="match status" value="1"/>
</dbReference>
<dbReference type="GO" id="GO:0004016">
    <property type="term" value="F:adenylate cyclase activity"/>
    <property type="evidence" value="ECO:0007669"/>
    <property type="project" value="TreeGrafter"/>
</dbReference>
<dbReference type="GO" id="GO:0005524">
    <property type="term" value="F:ATP binding"/>
    <property type="evidence" value="ECO:0007669"/>
    <property type="project" value="UniProtKB-KW"/>
</dbReference>
<keyword evidence="1" id="KW-0547">Nucleotide-binding</keyword>
<dbReference type="SMART" id="SM00421">
    <property type="entry name" value="HTH_LUXR"/>
    <property type="match status" value="1"/>
</dbReference>
<keyword evidence="2" id="KW-0067">ATP-binding</keyword>
<dbReference type="Pfam" id="PF00196">
    <property type="entry name" value="GerE"/>
    <property type="match status" value="1"/>
</dbReference>
<dbReference type="PROSITE" id="PS50043">
    <property type="entry name" value="HTH_LUXR_2"/>
    <property type="match status" value="1"/>
</dbReference>
<dbReference type="Proteomes" id="UP000540656">
    <property type="component" value="Unassembled WGS sequence"/>
</dbReference>
<dbReference type="CDD" id="cd06170">
    <property type="entry name" value="LuxR_C_like"/>
    <property type="match status" value="1"/>
</dbReference>
<proteinExistence type="predicted"/>
<evidence type="ECO:0000313" key="4">
    <source>
        <dbReference type="EMBL" id="NYG59148.1"/>
    </source>
</evidence>
<feature type="domain" description="HTH luxR-type" evidence="3">
    <location>
        <begin position="907"/>
        <end position="972"/>
    </location>
</feature>
<gene>
    <name evidence="4" type="ORF">BJ980_002071</name>
</gene>
<dbReference type="PANTHER" id="PTHR16305:SF35">
    <property type="entry name" value="TRANSCRIPTIONAL ACTIVATOR DOMAIN"/>
    <property type="match status" value="1"/>
</dbReference>
<dbReference type="InterPro" id="IPR011990">
    <property type="entry name" value="TPR-like_helical_dom_sf"/>
</dbReference>
<dbReference type="PROSITE" id="PS00622">
    <property type="entry name" value="HTH_LUXR_1"/>
    <property type="match status" value="1"/>
</dbReference>